<dbReference type="NCBIfam" id="TIGR01731">
    <property type="entry name" value="fil_hemag_20aa"/>
    <property type="match status" value="17"/>
</dbReference>
<evidence type="ECO:0000313" key="4">
    <source>
        <dbReference type="Proteomes" id="UP000494108"/>
    </source>
</evidence>
<dbReference type="Proteomes" id="UP000494108">
    <property type="component" value="Unassembled WGS sequence"/>
</dbReference>
<feature type="domain" description="Filamentous haemagglutinin FhaB/tRNA nuclease CdiA-like TPS" evidence="2">
    <location>
        <begin position="45"/>
        <end position="165"/>
    </location>
</feature>
<feature type="region of interest" description="Disordered" evidence="1">
    <location>
        <begin position="397"/>
        <end position="450"/>
    </location>
</feature>
<feature type="region of interest" description="Disordered" evidence="1">
    <location>
        <begin position="4066"/>
        <end position="4096"/>
    </location>
</feature>
<reference evidence="3 4" key="1">
    <citation type="submission" date="2020-04" db="EMBL/GenBank/DDBJ databases">
        <authorList>
            <person name="De Canck E."/>
        </authorList>
    </citation>
    <scope>NUCLEOTIDE SEQUENCE [LARGE SCALE GENOMIC DNA]</scope>
    <source>
        <strain evidence="3 4">LMG 3431</strain>
    </source>
</reference>
<dbReference type="NCBIfam" id="TIGR01901">
    <property type="entry name" value="adhes_NPXG"/>
    <property type="match status" value="1"/>
</dbReference>
<dbReference type="Gene3D" id="2.160.20.10">
    <property type="entry name" value="Single-stranded right-handed beta-helix, Pectin lyase-like"/>
    <property type="match status" value="1"/>
</dbReference>
<evidence type="ECO:0000256" key="1">
    <source>
        <dbReference type="SAM" id="MobiDB-lite"/>
    </source>
</evidence>
<dbReference type="InterPro" id="IPR008619">
    <property type="entry name" value="Filamentous_hemagglutn_rpt"/>
</dbReference>
<dbReference type="Pfam" id="PF05860">
    <property type="entry name" value="TPS"/>
    <property type="match status" value="1"/>
</dbReference>
<evidence type="ECO:0000313" key="3">
    <source>
        <dbReference type="EMBL" id="CAB3627414.1"/>
    </source>
</evidence>
<dbReference type="SMART" id="SM00912">
    <property type="entry name" value="Haemagg_act"/>
    <property type="match status" value="1"/>
</dbReference>
<gene>
    <name evidence="3" type="ORF">LMG3431_00536</name>
</gene>
<protein>
    <recommendedName>
        <fullName evidence="2">Filamentous haemagglutinin FhaB/tRNA nuclease CdiA-like TPS domain-containing protein</fullName>
    </recommendedName>
</protein>
<dbReference type="InterPro" id="IPR025157">
    <property type="entry name" value="Hemagglutinin_rpt"/>
</dbReference>
<proteinExistence type="predicted"/>
<evidence type="ECO:0000259" key="2">
    <source>
        <dbReference type="SMART" id="SM00912"/>
    </source>
</evidence>
<dbReference type="InterPro" id="IPR011050">
    <property type="entry name" value="Pectin_lyase_fold/virulence"/>
</dbReference>
<feature type="compositionally biased region" description="Gly residues" evidence="1">
    <location>
        <begin position="4066"/>
        <end position="4081"/>
    </location>
</feature>
<dbReference type="InterPro" id="IPR012334">
    <property type="entry name" value="Pectin_lyas_fold"/>
</dbReference>
<keyword evidence="4" id="KW-1185">Reference proteome</keyword>
<dbReference type="InterPro" id="IPR008638">
    <property type="entry name" value="FhaB/CdiA-like_TPS"/>
</dbReference>
<dbReference type="RefSeq" id="WP_175172871.1">
    <property type="nucleotide sequence ID" value="NZ_CADIJX010000001.1"/>
</dbReference>
<dbReference type="InterPro" id="IPR010069">
    <property type="entry name" value="CdiA_FHA1_rpt"/>
</dbReference>
<dbReference type="SUPFAM" id="SSF51126">
    <property type="entry name" value="Pectin lyase-like"/>
    <property type="match status" value="1"/>
</dbReference>
<feature type="compositionally biased region" description="Gly residues" evidence="1">
    <location>
        <begin position="402"/>
        <end position="427"/>
    </location>
</feature>
<name>A0A6S6YJZ9_9BURK</name>
<sequence length="4638" mass="457227">MMFKLRSLIVWSVVFAQIWSPVLAQTLPISVDKSVPGAKPSVGVNNGVPVINIAPPSAGGVSNNRYTQFNVGPSGAVLNNSGGASQTQLAGQVGGNPMLGNQRASTILNQVTAPNPSQLLGILEVAGNRANVIVANPAGITCNGCGFLNADRATLTTGKPQVGADGGIGFDIASGKIRVEGAGLNGTNLSQVDLLARTLEINADVWADRLNVSAGAARVDYASGAVSAQVGDGAVPEVALDSAALGGMYANSVRLIGTEAGVGVNIGGNLVALTGDLQVNAAGDVRIAPRATVQAAGNLRVDSGRDLAVQGAAQAGGTAALAAVRNVSVQGAVAAGGALSVAAGGDAVVGTQGSLRTQGALRMAAGKDLSLSGNLLTTDQNVSATSGRNLKVAGQAVAPQPGQGGTGGNAGGNGSGTGTGFGAGTGNTGSESGKTPDPVTPGGQGGGASMAAGIVSAKEGVTLQAGHDLVLPNQVYASGTFQAQAGANVVSDAGGQLQSARGMTIRAGEAVALAGAALTDGALAIEASRDLRLDGSALAYGGALNLKSGGDLRLGDSSKAQGTRVGLDAARDLRAGGELVSESAVELKAGRDAAVGARVLARGDMDVRAQGAAAVTGQLESLGRARLQGGDGATLTGSMSGNQGVELRAGGPLVVSGTAGAAQGALILASDGDLTVGGSAQAGGAVTLSTRGALNVAGTVSSLAGLTAQAAGDATVNGKLLAGGPLLLDAIGRVAAGADSRLQSEGAMQVRAGNDLALAGMAETNAGLNVDAGRDLRVDGAALAYGGELSLNAGNGLQLGSASRAQGEGVAARAGGDLQADGAMTARGDIALNAGRDASLGGKAAATNDVTLESGRNLAVAQGAQLDAEGKAELKAGQDAAVVGTVRSNNGNRIEAAGALRLDGETSAVSGGINLLAGSGLTVGSQGKAQAGGALRGESGGALTVDGELASQGALTLVSAGGAKVGGQLLSGDTLLLHAGTNLQTGQAAQLQSSKNMTLIAGQDASLAGTALSDGGIAIDAVRGLRVDGSALAYGGGLAMNAGSDLLLGDASKTQGKGVAALATRDLIAGGEMVSVGSATLTAGRDAMFGARLSVDGDLTLRAQDKAKLTGQVETTRGASLLAGGDVALSGSLLSNQGTDVRAGGALDISGTAGASQGALTLAAEGDMAVGGSAQAGGPLSMIAKGALSVAGTASSLAGLTARAGTDATVTGKLLADGPLLLEAMGQLLAGADSRLQSEDDMALRAGQDLILAGKAETNKGLTLEAARDLHADGAALAYGGLLTMDAGNDLRLGNASRTQGNGVTARATGDLLADGAMASRGDILLTAGRDARVDSKAAATGNLSLLAGRDLAMGTTAQWDAEGASQARAGNDMTLAGAWRGNGDMAMTAAGKLSVDGALAANDGRLSLDAGGHLSMSELARVAAKGPVNVSTLGDLRVAGALSSLDALTMQAARTATLAGQIYAVRGLDMTAGQTLTAAAGSHLQSDAAMTLRAGQDLNLAGTALAEGGMALDAARDLRVDGNALAYGSALNLKSGNDMRLGAASQLQGKGVQAEAGRDLALDGILVSSADAELRVVRDVRVDGRLGADGALDFSAGGNMLLGAAAQLDASEQARLAAAGNLELAGAVRGDKGARLEAGGRMDLSGTAASANGTLDLITGLDMALSAGSRALAGGVLQARAGGTLSAAGTVSSLADVILDAVSDLSLAGQSLAAGKLTILSGGALATAADSRQQADGSVDVRVDSATLAGMLVAGQSATLQIDKELSVDGTVLADAGALKASSGGAITLGSQSALQAGGLLQAQAGGKLLANGTISGQQDIVLKAGTDAELNGKTVANDSLSADAGGNLTIGQAGLAQGSGGLLLNAGQDMRIAGTAGTAAGAGGGGALQAQAGRDLFIMGTATAGSPIVLGALRDIRIDGIATALEGGLTANAGENLRVGTAGRMQASGDLSASAGAHLDADGVIAAGGGLTLTATGDAHLGGVVAALGESVAGNATITAGRDLIAKQNGQVQAAGTLTARADRDLYAAGALSSVGDMALAAARDTRVDGTAATDADLTLTGRDIAVGATGLAQAGRNLIATAQDSLQAAGRLLAGGAQSLTAGDRMTVDGTVAALQGDLSLHAQGGDLSLGADSRLQAGGSLTAQASGALSAFGAAAAEQSMTLRAGTDATLGGIAATQAGDLIVNAGGKLSVLEDARLQAGAALELSAGGALSNAGVASAGTGARLSAGSMLDNTGSVLAGGDLVATTLGQLSNAGRFVAGVSADGSLSLPGSIALTAGSIVHRGTSLAGKDVTLSAGGLDLAGGKLSAVGKLALATPGNIDTSNAVVQGATLDITGAHLRNQGGKLTATGDAAIKLGGQLDSTGGLIAAAGDAHIGAASIVNRDGTLAARDLTVTASGAIDNRGGLIQADNALTLNAASLDNSGTLGATDAPPKGVLGKVVSIVADRVNNQAGSIEAIEDLTLTAKELDNTGGEVASQGNASIIADTLKNAQGKVQAGKNLTVITQVLQGLGTLQSAGDLSFQYAGSLNQEGDIASGRDLNLSVGGAMDNRAKITAARDLSILADSLNNQASGALLAGGVNTIKVAQGLNNAGLIDGASTRITAGSLDNTGRIYGDAVAIQAGSLVNGAGAGGGAVIASRGSMDLGVGSLVNRDHALVYTGADLRIGGALDAAGRATGQAVSLLNASATIEAAGNANISAASIRNQNDRYVSETVQVSSTPKVYFTPAGTTDMYDAETNWLCDEVTPMCSKDPAWLDDDPERMFLLPSATYPASQYGPPFDYAPSYKGKAGKDAPIAPARIANLRECLASGVNTENCVGKTRYAPGDKIWSVFGVPPPEGNIPPMVESCRGVQCEMVSTPERDAAIARDESRHDLLDARIRAFNADFSNRLVGTFTYYRVQETVTETRTVSSDPGKILSGGAMTLTGSVTNDKSQIAAGGALIVAGPAINNIGAGGERTVTRVGTATVTQARSRDRKEYASAYNATLAGQPIELPVGTSEGYVTVKLDGSAPGASNGGSGPGPVLVASVDLPGGTVVRTVSNPAGIPDSQLYTVNGRPDAPYIVATDPRFVGQRPTVSSDYLLDLLTQPGALPGTIIGGGAGSGGGLDGLRQDGQVGAGPVNVGAGAGSVSGAGQGGAMVGVSGSLDGQRLDVQGASGPTGATLGAGGALSTDGAAAVAGGNNLSGARLGSWDSLVPPGAKFLTPSGQPKRLGDGFYEQKLVSDQILATTGQRFLDNYSDNDSQYKTLLAAGAQFARDNGIQLGVALTEEQQRHLATDLVWLVEQSVTLPDGTTESVLVPQVYLLVRDGDLKGDGTLMAGGDVKLAAEGDIVNSGTIGSRDATVMTAGNIVNQAGGLIQGSTVDLAAREDLTNLVSLIKGDNVALKAGRDIALTSTAASEDFGSTWGSHISGVARVDAGNLSMQAGRDITLTAAQVSARDDARLQAGRDIALETLTESHGESLVLNAKNRHDLSTSTEIGSALAAGGNLTMIAGQDVTARAADVTAGKQLAVGAGRDIKLIAGAETGSAYDEVRYKTTGFLSSKTTHTKTALDWEQSLATTFTGDTAVLMAGRDLTVAGSNVGAQKDLVMSADREVNILAGQNAEDGYDYKMVKKSGFGAMGGFSYGTSQQTDSLDSKKVYHNASTVGSVEGDVLINAGNALNIMGSNVIARQGDITLIGKEVNIGAVLDTTQQKEFHEIKQTGVTLTASNPMVSAVQTGARMADAAGRTDNAVMKGLAGATTALAAANAYDAVQVAGNVKDASAVDKAGGVSIKLSLGTSKSSSTTDRSSSSASGSTVAAGKDLTIVAQGAGKDSDITVTGSNLSAGNNVVLKAEGDIVLQAARNAFEQKTDSKSSSASIGIGYSTGGQQNGFTLELGASVGRGNANGRDESWTNSNITAGNVLAMQSGGDTTLKGAAGRADQIIASAGGNLLLESLQDSSKYDSKNKNAGFGLSLCIPPYCYGSSSAWANASTGKMNSDFKSVTEQTGLWAGDGGFLIDVKNNTTLIGGVIASGDRAVADGLNKLTTGTLVTEDLKNTAKYSGSQVSVGGGFGFGGDPKAGDSGLGTTKGGQVAGGATKDAGSSIPTGGSGFGMGMPVVVTASGNSSSTTQSGISGGTIVIRDEAGQLALTGKTAAETIASLNRDTTDTLDALKPIFDKEKIEAGFEIASEASKQMGQFLTNRAKEKQAAEKALSDAIKTNNAGDAARMSALMDDVERAQDWSAGGKYGLVLQAVSGAAGANVTGSTGAFVQGAAVNYLQGLAASEVKQIADMLGKGAQAEAARAALHGIVGCSGAAGQGAACASGALGASAGSILNSLMGSPEGSTPEQVEARRNLVTSLVAGIATAAGAEAETAGTAAALETSQNWGQLAIPAVGAAAAKCATTPSCQRAVTYVSDKTVYVAVQMKDGAIYVGTAALVGITAASDAVGNWVSEFVGSAVGSETALPGKPGEVVHVSAPPPLPSEKETFGSEIPVWPGDAVGPIAVPGQENNGPVGGTTTVTPTLEPTQPTLIFQQGDGQRAGAPYVSSGFQVTPEIVEEALRGDRALGIQGAVSLPAIQRYVDRLLAGEVPPPIKMDGDVIVDGNHRYIAARILGREVEAVPSVLPSSLQDKKNPISKIEVDSTDWGNN</sequence>
<dbReference type="EMBL" id="CADIJX010000001">
    <property type="protein sequence ID" value="CAB3627414.1"/>
    <property type="molecule type" value="Genomic_DNA"/>
</dbReference>
<dbReference type="GO" id="GO:0003824">
    <property type="term" value="F:catalytic activity"/>
    <property type="evidence" value="ECO:0007669"/>
    <property type="project" value="UniProtKB-ARBA"/>
</dbReference>
<organism evidence="3 4">
    <name type="scientific">Achromobacter pestifer</name>
    <dbReference type="NCBI Taxonomy" id="1353889"/>
    <lineage>
        <taxon>Bacteria</taxon>
        <taxon>Pseudomonadati</taxon>
        <taxon>Pseudomonadota</taxon>
        <taxon>Betaproteobacteria</taxon>
        <taxon>Burkholderiales</taxon>
        <taxon>Alcaligenaceae</taxon>
        <taxon>Achromobacter</taxon>
    </lineage>
</organism>
<dbReference type="Pfam" id="PF13332">
    <property type="entry name" value="Fil_haemagg_2"/>
    <property type="match status" value="4"/>
</dbReference>
<accession>A0A6S6YJZ9</accession>
<dbReference type="Pfam" id="PF05594">
    <property type="entry name" value="Fil_haemagg"/>
    <property type="match status" value="25"/>
</dbReference>